<gene>
    <name evidence="1" type="ORF">ARMOST_22412</name>
</gene>
<evidence type="ECO:0000313" key="1">
    <source>
        <dbReference type="EMBL" id="SJL18811.1"/>
    </source>
</evidence>
<keyword evidence="2" id="KW-1185">Reference proteome</keyword>
<dbReference type="Proteomes" id="UP000219338">
    <property type="component" value="Unassembled WGS sequence"/>
</dbReference>
<name>A0A284SCS9_ARMOS</name>
<evidence type="ECO:0000313" key="2">
    <source>
        <dbReference type="Proteomes" id="UP000219338"/>
    </source>
</evidence>
<sequence>MTHDSNSKKYNYYFSILL</sequence>
<dbReference type="AlphaFoldDB" id="A0A284SCS9"/>
<accession>A0A284SCS9</accession>
<proteinExistence type="predicted"/>
<reference evidence="2" key="1">
    <citation type="journal article" date="2017" name="Nat. Ecol. Evol.">
        <title>Genome expansion and lineage-specific genetic innovations in the forest pathogenic fungi Armillaria.</title>
        <authorList>
            <person name="Sipos G."/>
            <person name="Prasanna A.N."/>
            <person name="Walter M.C."/>
            <person name="O'Connor E."/>
            <person name="Balint B."/>
            <person name="Krizsan K."/>
            <person name="Kiss B."/>
            <person name="Hess J."/>
            <person name="Varga T."/>
            <person name="Slot J."/>
            <person name="Riley R."/>
            <person name="Boka B."/>
            <person name="Rigling D."/>
            <person name="Barry K."/>
            <person name="Lee J."/>
            <person name="Mihaltcheva S."/>
            <person name="LaButti K."/>
            <person name="Lipzen A."/>
            <person name="Waldron R."/>
            <person name="Moloney N.M."/>
            <person name="Sperisen C."/>
            <person name="Kredics L."/>
            <person name="Vagvoelgyi C."/>
            <person name="Patrignani A."/>
            <person name="Fitzpatrick D."/>
            <person name="Nagy I."/>
            <person name="Doyle S."/>
            <person name="Anderson J.B."/>
            <person name="Grigoriev I.V."/>
            <person name="Gueldener U."/>
            <person name="Muensterkoetter M."/>
            <person name="Nagy L.G."/>
        </authorList>
    </citation>
    <scope>NUCLEOTIDE SEQUENCE [LARGE SCALE GENOMIC DNA]</scope>
    <source>
        <strain evidence="2">C18/9</strain>
    </source>
</reference>
<organism evidence="1 2">
    <name type="scientific">Armillaria ostoyae</name>
    <name type="common">Armillaria root rot fungus</name>
    <dbReference type="NCBI Taxonomy" id="47428"/>
    <lineage>
        <taxon>Eukaryota</taxon>
        <taxon>Fungi</taxon>
        <taxon>Dikarya</taxon>
        <taxon>Basidiomycota</taxon>
        <taxon>Agaricomycotina</taxon>
        <taxon>Agaricomycetes</taxon>
        <taxon>Agaricomycetidae</taxon>
        <taxon>Agaricales</taxon>
        <taxon>Marasmiineae</taxon>
        <taxon>Physalacriaceae</taxon>
        <taxon>Armillaria</taxon>
    </lineage>
</organism>
<protein>
    <submittedName>
        <fullName evidence="1">Uncharacterized protein</fullName>
    </submittedName>
</protein>
<dbReference type="EMBL" id="FUEG01000070">
    <property type="protein sequence ID" value="SJL18811.1"/>
    <property type="molecule type" value="Genomic_DNA"/>
</dbReference>